<keyword evidence="4" id="KW-1185">Reference proteome</keyword>
<gene>
    <name evidence="3" type="ORF">BDV98DRAFT_659734</name>
</gene>
<reference evidence="3 4" key="1">
    <citation type="journal article" date="2019" name="Nat. Ecol. Evol.">
        <title>Megaphylogeny resolves global patterns of mushroom evolution.</title>
        <authorList>
            <person name="Varga T."/>
            <person name="Krizsan K."/>
            <person name="Foldi C."/>
            <person name="Dima B."/>
            <person name="Sanchez-Garcia M."/>
            <person name="Sanchez-Ramirez S."/>
            <person name="Szollosi G.J."/>
            <person name="Szarkandi J.G."/>
            <person name="Papp V."/>
            <person name="Albert L."/>
            <person name="Andreopoulos W."/>
            <person name="Angelini C."/>
            <person name="Antonin V."/>
            <person name="Barry K.W."/>
            <person name="Bougher N.L."/>
            <person name="Buchanan P."/>
            <person name="Buyck B."/>
            <person name="Bense V."/>
            <person name="Catcheside P."/>
            <person name="Chovatia M."/>
            <person name="Cooper J."/>
            <person name="Damon W."/>
            <person name="Desjardin D."/>
            <person name="Finy P."/>
            <person name="Geml J."/>
            <person name="Haridas S."/>
            <person name="Hughes K."/>
            <person name="Justo A."/>
            <person name="Karasinski D."/>
            <person name="Kautmanova I."/>
            <person name="Kiss B."/>
            <person name="Kocsube S."/>
            <person name="Kotiranta H."/>
            <person name="LaButti K.M."/>
            <person name="Lechner B.E."/>
            <person name="Liimatainen K."/>
            <person name="Lipzen A."/>
            <person name="Lukacs Z."/>
            <person name="Mihaltcheva S."/>
            <person name="Morgado L.N."/>
            <person name="Niskanen T."/>
            <person name="Noordeloos M.E."/>
            <person name="Ohm R.A."/>
            <person name="Ortiz-Santana B."/>
            <person name="Ovrebo C."/>
            <person name="Racz N."/>
            <person name="Riley R."/>
            <person name="Savchenko A."/>
            <person name="Shiryaev A."/>
            <person name="Soop K."/>
            <person name="Spirin V."/>
            <person name="Szebenyi C."/>
            <person name="Tomsovsky M."/>
            <person name="Tulloss R.E."/>
            <person name="Uehling J."/>
            <person name="Grigoriev I.V."/>
            <person name="Vagvolgyi C."/>
            <person name="Papp T."/>
            <person name="Martin F.M."/>
            <person name="Miettinen O."/>
            <person name="Hibbett D.S."/>
            <person name="Nagy L.G."/>
        </authorList>
    </citation>
    <scope>NUCLEOTIDE SEQUENCE [LARGE SCALE GENOMIC DNA]</scope>
    <source>
        <strain evidence="3 4">CBS 309.79</strain>
    </source>
</reference>
<evidence type="ECO:0000313" key="3">
    <source>
        <dbReference type="EMBL" id="TFK95452.1"/>
    </source>
</evidence>
<keyword evidence="2" id="KW-0472">Membrane</keyword>
<evidence type="ECO:0000313" key="4">
    <source>
        <dbReference type="Proteomes" id="UP000305067"/>
    </source>
</evidence>
<dbReference type="EMBL" id="ML178884">
    <property type="protein sequence ID" value="TFK95452.1"/>
    <property type="molecule type" value="Genomic_DNA"/>
</dbReference>
<feature type="transmembrane region" description="Helical" evidence="2">
    <location>
        <begin position="377"/>
        <end position="400"/>
    </location>
</feature>
<accession>A0A5C3Q0G2</accession>
<feature type="region of interest" description="Disordered" evidence="1">
    <location>
        <begin position="346"/>
        <end position="372"/>
    </location>
</feature>
<evidence type="ECO:0000256" key="2">
    <source>
        <dbReference type="SAM" id="Phobius"/>
    </source>
</evidence>
<organism evidence="3 4">
    <name type="scientific">Pterulicium gracile</name>
    <dbReference type="NCBI Taxonomy" id="1884261"/>
    <lineage>
        <taxon>Eukaryota</taxon>
        <taxon>Fungi</taxon>
        <taxon>Dikarya</taxon>
        <taxon>Basidiomycota</taxon>
        <taxon>Agaricomycotina</taxon>
        <taxon>Agaricomycetes</taxon>
        <taxon>Agaricomycetidae</taxon>
        <taxon>Agaricales</taxon>
        <taxon>Pleurotineae</taxon>
        <taxon>Pterulaceae</taxon>
        <taxon>Pterulicium</taxon>
    </lineage>
</organism>
<dbReference type="AlphaFoldDB" id="A0A5C3Q0G2"/>
<dbReference type="PANTHER" id="PTHR16861:SF4">
    <property type="entry name" value="SH3 DOMAIN PROTEIN (AFU_ORTHOLOGUE AFUA_1G13610)"/>
    <property type="match status" value="1"/>
</dbReference>
<dbReference type="Proteomes" id="UP000305067">
    <property type="component" value="Unassembled WGS sequence"/>
</dbReference>
<feature type="compositionally biased region" description="Low complexity" evidence="1">
    <location>
        <begin position="360"/>
        <end position="369"/>
    </location>
</feature>
<dbReference type="STRING" id="1884261.A0A5C3Q0G2"/>
<keyword evidence="2" id="KW-1133">Transmembrane helix</keyword>
<evidence type="ECO:0000256" key="1">
    <source>
        <dbReference type="SAM" id="MobiDB-lite"/>
    </source>
</evidence>
<sequence length="612" mass="66106">MSKRAPLWLIVDDTQTCPDDFEGLLARDPELVFPSCFTYSNSSQWTFSRDPAFFDFAGGSSNPMTDNTREGAGSFMDASSFGTNALRADDWYAVDFELSFIGTAVNITLLGSYNTDGDSGTPLDPYTVAVSIDGGQPSRLPLRIPSVDSHSIASLDIRDLEDGRHRIKVLIDDHDDSRFYGVDHALVKAGEFFTRGSVAYSDRVPILAYVNYDDANLEYTGKWEDVILESGLQGKQTTTVGSAVQLQFYGIAAWVLGVTQPGDGELSIGYHLDETSPITRIDNSSSDEFEPDPMLLYDASFTEIKTHNLTSELLKVEGPFKAFIVTGIVYNFREILSMEELPDIPLPGEATLPSDPTSPPDSTSTQPPSKEGLGPGAIAGVVVGALVAVVLIVVALVLCLRRRKQRSREPTAYDVYSGPDNTLSPTSYEKSYNFGPYPPSLSHGVLAAQNQSLSSNSTSNLNDLQPVRSSYPTALNDHRSYSSPLNHNDRNGESYSSLLGSHPLVTSQYNANAHPAAGGNAQLVNLVVDLLNTHYESLNQPPAYPASSAAPSVNGSADGSRLIGFVFLVVETDHSDTAVVKSLEHRVNFKRSAGDVESTAQMGISSDVSARI</sequence>
<proteinExistence type="predicted"/>
<protein>
    <submittedName>
        <fullName evidence="3">Uncharacterized protein</fullName>
    </submittedName>
</protein>
<dbReference type="PANTHER" id="PTHR16861">
    <property type="entry name" value="GLYCOPROTEIN 38"/>
    <property type="match status" value="1"/>
</dbReference>
<name>A0A5C3Q0G2_9AGAR</name>
<feature type="compositionally biased region" description="Low complexity" evidence="1">
    <location>
        <begin position="452"/>
        <end position="465"/>
    </location>
</feature>
<feature type="region of interest" description="Disordered" evidence="1">
    <location>
        <begin position="452"/>
        <end position="496"/>
    </location>
</feature>
<dbReference type="OrthoDB" id="2756615at2759"/>
<keyword evidence="2" id="KW-0812">Transmembrane</keyword>